<proteinExistence type="predicted"/>
<dbReference type="Pfam" id="PF01476">
    <property type="entry name" value="LysM"/>
    <property type="match status" value="1"/>
</dbReference>
<evidence type="ECO:0000259" key="1">
    <source>
        <dbReference type="PROSITE" id="PS51782"/>
    </source>
</evidence>
<dbReference type="InterPro" id="IPR018392">
    <property type="entry name" value="LysM"/>
</dbReference>
<reference evidence="3" key="1">
    <citation type="submission" date="2016-10" db="EMBL/GenBank/DDBJ databases">
        <authorList>
            <person name="Varghese N."/>
            <person name="Submissions S."/>
        </authorList>
    </citation>
    <scope>NUCLEOTIDE SEQUENCE [LARGE SCALE GENOMIC DNA]</scope>
    <source>
        <strain evidence="3">NLAE-zl-G277</strain>
    </source>
</reference>
<dbReference type="CDD" id="cd00118">
    <property type="entry name" value="LysM"/>
    <property type="match status" value="1"/>
</dbReference>
<feature type="domain" description="LysM" evidence="1">
    <location>
        <begin position="187"/>
        <end position="234"/>
    </location>
</feature>
<name>A0A1I0IYQ4_9FIRM</name>
<dbReference type="Gene3D" id="3.10.350.10">
    <property type="entry name" value="LysM domain"/>
    <property type="match status" value="1"/>
</dbReference>
<sequence length="237" mass="25856">MASIMAKVRNVTRKLTGNAVLTIYTAQGEVNSLACQFNPDEYQLTARVKYSTQQRAQQDSPIIQYIGGDITTLNLSLLFDTSDTSEVTLGLVGTTVKHNGATDVSQYIDVLLQLVMISGEIHHPPMVEFTWGSLNISGLTQKIDVKYTMFEKGGMPVRARVNLMIISPNATSVHESANPLESPDRTKCRVLSQGSSLWSIAQAEYGDAGLWREIARANGIMNPMDVPVGTVLKVPAL</sequence>
<dbReference type="Pfam" id="PF19266">
    <property type="entry name" value="CIS_tube"/>
    <property type="match status" value="1"/>
</dbReference>
<dbReference type="PROSITE" id="PS51782">
    <property type="entry name" value="LYSM"/>
    <property type="match status" value="1"/>
</dbReference>
<dbReference type="EMBL" id="FOIM01000024">
    <property type="protein sequence ID" value="SEU01839.1"/>
    <property type="molecule type" value="Genomic_DNA"/>
</dbReference>
<organism evidence="2 3">
    <name type="scientific">Enterocloster lavalensis</name>
    <dbReference type="NCBI Taxonomy" id="460384"/>
    <lineage>
        <taxon>Bacteria</taxon>
        <taxon>Bacillati</taxon>
        <taxon>Bacillota</taxon>
        <taxon>Clostridia</taxon>
        <taxon>Lachnospirales</taxon>
        <taxon>Lachnospiraceae</taxon>
        <taxon>Enterocloster</taxon>
    </lineage>
</organism>
<accession>A0A1I0IYQ4</accession>
<gene>
    <name evidence="2" type="ORF">SAMN05216313_12469</name>
</gene>
<protein>
    <submittedName>
        <fullName evidence="2">LysM domain-containing protein</fullName>
    </submittedName>
</protein>
<dbReference type="InterPro" id="IPR036779">
    <property type="entry name" value="LysM_dom_sf"/>
</dbReference>
<evidence type="ECO:0000313" key="3">
    <source>
        <dbReference type="Proteomes" id="UP000198508"/>
    </source>
</evidence>
<dbReference type="Proteomes" id="UP000198508">
    <property type="component" value="Unassembled WGS sequence"/>
</dbReference>
<dbReference type="RefSeq" id="WP_092367897.1">
    <property type="nucleotide sequence ID" value="NZ_FOIM01000024.1"/>
</dbReference>
<evidence type="ECO:0000313" key="2">
    <source>
        <dbReference type="EMBL" id="SEU01839.1"/>
    </source>
</evidence>
<keyword evidence="3" id="KW-1185">Reference proteome</keyword>
<dbReference type="STRING" id="460384.SAMN05216313_12469"/>
<dbReference type="InterPro" id="IPR045361">
    <property type="entry name" value="CIS_tube_prot_N"/>
</dbReference>
<dbReference type="AlphaFoldDB" id="A0A1I0IYQ4"/>